<evidence type="ECO:0000256" key="1">
    <source>
        <dbReference type="SAM" id="MobiDB-lite"/>
    </source>
</evidence>
<organism evidence="3 4">
    <name type="scientific">Isoptericola dokdonensis DS-3</name>
    <dbReference type="NCBI Taxonomy" id="1300344"/>
    <lineage>
        <taxon>Bacteria</taxon>
        <taxon>Bacillati</taxon>
        <taxon>Actinomycetota</taxon>
        <taxon>Actinomycetes</taxon>
        <taxon>Micrococcales</taxon>
        <taxon>Promicromonosporaceae</taxon>
        <taxon>Isoptericola</taxon>
    </lineage>
</organism>
<evidence type="ECO:0000256" key="2">
    <source>
        <dbReference type="SAM" id="Phobius"/>
    </source>
</evidence>
<feature type="compositionally biased region" description="Pro residues" evidence="1">
    <location>
        <begin position="78"/>
        <end position="101"/>
    </location>
</feature>
<dbReference type="PATRIC" id="fig|1300344.3.peg.1973"/>
<gene>
    <name evidence="3" type="ORF">I598_1966</name>
</gene>
<dbReference type="RefSeq" id="WP_068202796.1">
    <property type="nucleotide sequence ID" value="NZ_CP014209.1"/>
</dbReference>
<reference evidence="3 4" key="1">
    <citation type="submission" date="2016-01" db="EMBL/GenBank/DDBJ databases">
        <title>Complete genome sequence of a soil Actinobacterium, Isoptericola dokdonensis DS-3.</title>
        <authorList>
            <person name="Kwon S.-K."/>
            <person name="Kim J.F."/>
        </authorList>
    </citation>
    <scope>NUCLEOTIDE SEQUENCE [LARGE SCALE GENOMIC DNA]</scope>
    <source>
        <strain evidence="3 4">DS-3</strain>
    </source>
</reference>
<dbReference type="EMBL" id="CP014209">
    <property type="protein sequence ID" value="ANC31513.1"/>
    <property type="molecule type" value="Genomic_DNA"/>
</dbReference>
<keyword evidence="2" id="KW-0472">Membrane</keyword>
<feature type="transmembrane region" description="Helical" evidence="2">
    <location>
        <begin position="56"/>
        <end position="77"/>
    </location>
</feature>
<keyword evidence="2" id="KW-0812">Transmembrane</keyword>
<dbReference type="OrthoDB" id="5137482at2"/>
<keyword evidence="4" id="KW-1185">Reference proteome</keyword>
<evidence type="ECO:0000313" key="4">
    <source>
        <dbReference type="Proteomes" id="UP000076794"/>
    </source>
</evidence>
<dbReference type="AlphaFoldDB" id="A0A161HYJ3"/>
<keyword evidence="2" id="KW-1133">Transmembrane helix</keyword>
<feature type="region of interest" description="Disordered" evidence="1">
    <location>
        <begin position="77"/>
        <end position="117"/>
    </location>
</feature>
<dbReference type="STRING" id="1300344.I598_1966"/>
<accession>A0A161HYJ3</accession>
<dbReference type="KEGG" id="ido:I598_1966"/>
<sequence>MSTNHARDDWADPGTGSVLRRELDVLAGLGAQASQLDDALGTVRARVRRRRTAKQVALGASTFAVAGALVVGGATLLPEPPPDPVPAVTPTPSDDPVPTDPVPTASETSGADDRALFQDGHQPSWMEQTAIVCGLPVEDLPPSWGGGTLTTNGEPADGVLAEPGTADDPAYARVGVRLALGDDAPDGTQVNGVTLLWAQDGRLVDLGTNTLESILDPAAATVDLTAEDTVGWSCAPDGRVEGRTAYPHDLPAGAYEVRAFTRVWSADLEPLGLLLGEPFAVTVDPDGTVRAPALGGAGG</sequence>
<dbReference type="Proteomes" id="UP000076794">
    <property type="component" value="Chromosome"/>
</dbReference>
<proteinExistence type="predicted"/>
<protein>
    <submittedName>
        <fullName evidence="3">Uncharacterized protein</fullName>
    </submittedName>
</protein>
<name>A0A161HYJ3_9MICO</name>
<evidence type="ECO:0000313" key="3">
    <source>
        <dbReference type="EMBL" id="ANC31513.1"/>
    </source>
</evidence>